<evidence type="ECO:0000256" key="6">
    <source>
        <dbReference type="ARBA" id="ARBA00023136"/>
    </source>
</evidence>
<keyword evidence="7" id="KW-0325">Glycoprotein</keyword>
<organism evidence="11 12">
    <name type="scientific">Hypholoma sublateritium (strain FD-334 SS-4)</name>
    <dbReference type="NCBI Taxonomy" id="945553"/>
    <lineage>
        <taxon>Eukaryota</taxon>
        <taxon>Fungi</taxon>
        <taxon>Dikarya</taxon>
        <taxon>Basidiomycota</taxon>
        <taxon>Agaricomycotina</taxon>
        <taxon>Agaricomycetes</taxon>
        <taxon>Agaricomycetidae</taxon>
        <taxon>Agaricales</taxon>
        <taxon>Agaricineae</taxon>
        <taxon>Strophariaceae</taxon>
        <taxon>Hypholoma</taxon>
    </lineage>
</organism>
<dbReference type="InterPro" id="IPR013320">
    <property type="entry name" value="ConA-like_dom_sf"/>
</dbReference>
<evidence type="ECO:0000256" key="9">
    <source>
        <dbReference type="SAM" id="Phobius"/>
    </source>
</evidence>
<keyword evidence="12" id="KW-1185">Reference proteome</keyword>
<keyword evidence="3 9" id="KW-0812">Transmembrane</keyword>
<dbReference type="GO" id="GO:0005886">
    <property type="term" value="C:plasma membrane"/>
    <property type="evidence" value="ECO:0007669"/>
    <property type="project" value="TreeGrafter"/>
</dbReference>
<dbReference type="SUPFAM" id="SSF49899">
    <property type="entry name" value="Concanavalin A-like lectins/glucanases"/>
    <property type="match status" value="1"/>
</dbReference>
<dbReference type="PANTHER" id="PTHR31361">
    <property type="entry name" value="BETA-GLUCAN SYNTHESIS-ASSOCIATED PROTEIN KRE6-RELATED"/>
    <property type="match status" value="1"/>
</dbReference>
<evidence type="ECO:0000256" key="1">
    <source>
        <dbReference type="ARBA" id="ARBA00004606"/>
    </source>
</evidence>
<feature type="domain" description="GH16" evidence="10">
    <location>
        <begin position="116"/>
        <end position="472"/>
    </location>
</feature>
<dbReference type="GO" id="GO:0005789">
    <property type="term" value="C:endoplasmic reticulum membrane"/>
    <property type="evidence" value="ECO:0007669"/>
    <property type="project" value="TreeGrafter"/>
</dbReference>
<proteinExistence type="inferred from homology"/>
<evidence type="ECO:0000256" key="7">
    <source>
        <dbReference type="ARBA" id="ARBA00023180"/>
    </source>
</evidence>
<reference evidence="12" key="1">
    <citation type="submission" date="2014-04" db="EMBL/GenBank/DDBJ databases">
        <title>Evolutionary Origins and Diversification of the Mycorrhizal Mutualists.</title>
        <authorList>
            <consortium name="DOE Joint Genome Institute"/>
            <consortium name="Mycorrhizal Genomics Consortium"/>
            <person name="Kohler A."/>
            <person name="Kuo A."/>
            <person name="Nagy L.G."/>
            <person name="Floudas D."/>
            <person name="Copeland A."/>
            <person name="Barry K.W."/>
            <person name="Cichocki N."/>
            <person name="Veneault-Fourrey C."/>
            <person name="LaButti K."/>
            <person name="Lindquist E.A."/>
            <person name="Lipzen A."/>
            <person name="Lundell T."/>
            <person name="Morin E."/>
            <person name="Murat C."/>
            <person name="Riley R."/>
            <person name="Ohm R."/>
            <person name="Sun H."/>
            <person name="Tunlid A."/>
            <person name="Henrissat B."/>
            <person name="Grigoriev I.V."/>
            <person name="Hibbett D.S."/>
            <person name="Martin F."/>
        </authorList>
    </citation>
    <scope>NUCLEOTIDE SEQUENCE [LARGE SCALE GENOMIC DNA]</scope>
    <source>
        <strain evidence="12">FD-334 SS-4</strain>
    </source>
</reference>
<accession>A0A0D2NTK7</accession>
<feature type="transmembrane region" description="Helical" evidence="9">
    <location>
        <begin position="41"/>
        <end position="69"/>
    </location>
</feature>
<evidence type="ECO:0000256" key="2">
    <source>
        <dbReference type="ARBA" id="ARBA00010962"/>
    </source>
</evidence>
<dbReference type="FunFam" id="2.60.120.200:FF:000259">
    <property type="entry name" value="Chromosome 9, whole genome shotgun sequence"/>
    <property type="match status" value="1"/>
</dbReference>
<evidence type="ECO:0000313" key="12">
    <source>
        <dbReference type="Proteomes" id="UP000054270"/>
    </source>
</evidence>
<keyword evidence="8" id="KW-0961">Cell wall biogenesis/degradation</keyword>
<dbReference type="Pfam" id="PF03935">
    <property type="entry name" value="SKN1_KRE6_Sbg1"/>
    <property type="match status" value="1"/>
</dbReference>
<dbReference type="PANTHER" id="PTHR31361:SF1">
    <property type="entry name" value="BETA-GLUCAN SYNTHESIS-ASSOCIATED PROTEIN KRE6-RELATED"/>
    <property type="match status" value="1"/>
</dbReference>
<name>A0A0D2NTK7_HYPSF</name>
<dbReference type="Gene3D" id="2.60.120.200">
    <property type="match status" value="2"/>
</dbReference>
<dbReference type="GO" id="GO:0031505">
    <property type="term" value="P:fungal-type cell wall organization"/>
    <property type="evidence" value="ECO:0007669"/>
    <property type="project" value="TreeGrafter"/>
</dbReference>
<evidence type="ECO:0000256" key="3">
    <source>
        <dbReference type="ARBA" id="ARBA00022692"/>
    </source>
</evidence>
<dbReference type="EMBL" id="KN817572">
    <property type="protein sequence ID" value="KJA19921.1"/>
    <property type="molecule type" value="Genomic_DNA"/>
</dbReference>
<dbReference type="Proteomes" id="UP000054270">
    <property type="component" value="Unassembled WGS sequence"/>
</dbReference>
<dbReference type="GO" id="GO:0006078">
    <property type="term" value="P:(1-&gt;6)-beta-D-glucan biosynthetic process"/>
    <property type="evidence" value="ECO:0007669"/>
    <property type="project" value="TreeGrafter"/>
</dbReference>
<dbReference type="InterPro" id="IPR005629">
    <property type="entry name" value="Skn1/Kre6/Sbg1"/>
</dbReference>
<evidence type="ECO:0000256" key="8">
    <source>
        <dbReference type="ARBA" id="ARBA00023316"/>
    </source>
</evidence>
<feature type="non-terminal residue" evidence="11">
    <location>
        <position position="1"/>
    </location>
</feature>
<dbReference type="OrthoDB" id="412647at2759"/>
<dbReference type="OMA" id="TTWSGDY"/>
<protein>
    <submittedName>
        <fullName evidence="11">Glycoside hydrolase family 16 protein</fullName>
    </submittedName>
</protein>
<evidence type="ECO:0000259" key="10">
    <source>
        <dbReference type="PROSITE" id="PS51762"/>
    </source>
</evidence>
<evidence type="ECO:0000256" key="5">
    <source>
        <dbReference type="ARBA" id="ARBA00022989"/>
    </source>
</evidence>
<keyword evidence="5 9" id="KW-1133">Transmembrane helix</keyword>
<keyword evidence="4" id="KW-0735">Signal-anchor</keyword>
<dbReference type="STRING" id="945553.A0A0D2NTK7"/>
<evidence type="ECO:0000256" key="4">
    <source>
        <dbReference type="ARBA" id="ARBA00022968"/>
    </source>
</evidence>
<dbReference type="PROSITE" id="PS51762">
    <property type="entry name" value="GH16_2"/>
    <property type="match status" value="1"/>
</dbReference>
<dbReference type="InterPro" id="IPR000757">
    <property type="entry name" value="Beta-glucanase-like"/>
</dbReference>
<comment type="similarity">
    <text evidence="2">Belongs to the SKN1/KRE6 family.</text>
</comment>
<dbReference type="GO" id="GO:0015926">
    <property type="term" value="F:glucosidase activity"/>
    <property type="evidence" value="ECO:0007669"/>
    <property type="project" value="TreeGrafter"/>
</dbReference>
<dbReference type="AlphaFoldDB" id="A0A0D2NTK7"/>
<evidence type="ECO:0000313" key="11">
    <source>
        <dbReference type="EMBL" id="KJA19921.1"/>
    </source>
</evidence>
<keyword evidence="11" id="KW-0378">Hydrolase</keyword>
<keyword evidence="6 9" id="KW-0472">Membrane</keyword>
<gene>
    <name evidence="11" type="ORF">HYPSUDRAFT_142967</name>
</gene>
<comment type="subcellular location">
    <subcellularLocation>
        <location evidence="1">Membrane</location>
        <topology evidence="1">Single-pass type II membrane protein</topology>
    </subcellularLocation>
</comment>
<sequence>YSFSVDPRDWGSSLSTDLVESDDEQYIPSNRSKRKRRISGVSARGAANTACLCILLSGLLALFIGYPVITFYDPDSLPSLIAHRFGTPNATGQIPQLIGNFGLIDHDTPKAFYTMPSWADNHTEMQLVFSDEFNTDGRTFYPGDDPYWEAVDLHYWATNNLEWYDPGAITTRNGSLVITLSEKETHGLNFEGGANKFCFTGGYVEASAQLPGVNNVMGLWPAIWTVGNLGRAGYGATLEGIWPYSYDSCDVGTVANQTVNGRPAVATTNGDPDRGGALSYLPGQRLSRCTCSGENHPGPKHTDGTFVGRSAPEIDLFEAQAHMLVGQVSQSAQWAPFNEAYLWNDTQDNMILYNHSVTQLNKFIGSATQQATSVTTQTNPNCYELEEGCYSVYGFEYITWISSGQPSWTLKGHGMGADPTVQISSRPVSTEPMYLIMNLGMSRNFGFVDLAHLTFPAHMKVDYIRVYQPKNAINIGCDPKAFPTKAYIEQHIEAYTNPNLTTWVDDYQQKWPKNSFLGQC</sequence>